<keyword evidence="8 12" id="KW-0406">Ion transport</keyword>
<keyword evidence="5 12" id="KW-0813">Transport</keyword>
<dbReference type="FunFam" id="1.10.287.80:FF:000005">
    <property type="entry name" value="ATP synthase gamma chain"/>
    <property type="match status" value="1"/>
</dbReference>
<keyword evidence="7 12" id="KW-0375">Hydrogen ion transport</keyword>
<dbReference type="KEGG" id="zpl:ZBT109_0033"/>
<evidence type="ECO:0000256" key="4">
    <source>
        <dbReference type="ARBA" id="ARBA00011648"/>
    </source>
</evidence>
<reference evidence="13 14" key="1">
    <citation type="submission" date="2018-09" db="EMBL/GenBank/DDBJ databases">
        <title>Zymobacter palmae IAM14233 (=T109) whole genome analysis.</title>
        <authorList>
            <person name="Yanase H."/>
        </authorList>
    </citation>
    <scope>NUCLEOTIDE SEQUENCE [LARGE SCALE GENOMIC DNA]</scope>
    <source>
        <strain evidence="13 14">IAM14233</strain>
    </source>
</reference>
<protein>
    <recommendedName>
        <fullName evidence="12">ATP synthase gamma chain</fullName>
    </recommendedName>
    <alternativeName>
        <fullName evidence="12">ATP synthase F1 sector gamma subunit</fullName>
    </alternativeName>
    <alternativeName>
        <fullName evidence="12">F-ATPase gamma subunit</fullName>
    </alternativeName>
</protein>
<dbReference type="Gene3D" id="1.10.287.80">
    <property type="entry name" value="ATP synthase, gamma subunit, helix hairpin domain"/>
    <property type="match status" value="2"/>
</dbReference>
<organism evidence="13 14">
    <name type="scientific">Zymobacter palmae</name>
    <dbReference type="NCBI Taxonomy" id="33074"/>
    <lineage>
        <taxon>Bacteria</taxon>
        <taxon>Pseudomonadati</taxon>
        <taxon>Pseudomonadota</taxon>
        <taxon>Gammaproteobacteria</taxon>
        <taxon>Oceanospirillales</taxon>
        <taxon>Halomonadaceae</taxon>
        <taxon>Zymobacter group</taxon>
        <taxon>Zymobacter</taxon>
    </lineage>
</organism>
<keyword evidence="6 12" id="KW-1003">Cell membrane</keyword>
<gene>
    <name evidence="12" type="primary">atpG</name>
    <name evidence="13" type="ORF">ZBT109_0033</name>
</gene>
<evidence type="ECO:0000256" key="1">
    <source>
        <dbReference type="ARBA" id="ARBA00003456"/>
    </source>
</evidence>
<keyword evidence="10 12" id="KW-0139">CF(1)</keyword>
<dbReference type="PROSITE" id="PS00153">
    <property type="entry name" value="ATPASE_GAMMA"/>
    <property type="match status" value="1"/>
</dbReference>
<dbReference type="GO" id="GO:0046933">
    <property type="term" value="F:proton-transporting ATP synthase activity, rotational mechanism"/>
    <property type="evidence" value="ECO:0007669"/>
    <property type="project" value="UniProtKB-UniRule"/>
</dbReference>
<dbReference type="InterPro" id="IPR023632">
    <property type="entry name" value="ATP_synth_F1_gsu_CS"/>
</dbReference>
<dbReference type="Proteomes" id="UP000267342">
    <property type="component" value="Chromosome"/>
</dbReference>
<evidence type="ECO:0000256" key="3">
    <source>
        <dbReference type="ARBA" id="ARBA00007681"/>
    </source>
</evidence>
<evidence type="ECO:0000256" key="6">
    <source>
        <dbReference type="ARBA" id="ARBA00022475"/>
    </source>
</evidence>
<dbReference type="InterPro" id="IPR000131">
    <property type="entry name" value="ATP_synth_F1_gsu"/>
</dbReference>
<evidence type="ECO:0000256" key="9">
    <source>
        <dbReference type="ARBA" id="ARBA00023136"/>
    </source>
</evidence>
<evidence type="ECO:0000256" key="7">
    <source>
        <dbReference type="ARBA" id="ARBA00022781"/>
    </source>
</evidence>
<dbReference type="RefSeq" id="WP_027704378.1">
    <property type="nucleotide sequence ID" value="NZ_AP018933.1"/>
</dbReference>
<keyword evidence="11 12" id="KW-0066">ATP synthesis</keyword>
<proteinExistence type="inferred from homology"/>
<keyword evidence="9 12" id="KW-0472">Membrane</keyword>
<evidence type="ECO:0000256" key="5">
    <source>
        <dbReference type="ARBA" id="ARBA00022448"/>
    </source>
</evidence>
<comment type="subunit">
    <text evidence="4 12">F-type ATPases have 2 components, CF(1) - the catalytic core - and CF(0) - the membrane proton channel. CF(1) has five subunits: alpha(3), beta(3), gamma(1), delta(1), epsilon(1). CF(0) has three main subunits: a, b and c.</text>
</comment>
<evidence type="ECO:0000256" key="11">
    <source>
        <dbReference type="ARBA" id="ARBA00023310"/>
    </source>
</evidence>
<dbReference type="AlphaFoldDB" id="A0A348HB31"/>
<evidence type="ECO:0000256" key="12">
    <source>
        <dbReference type="HAMAP-Rule" id="MF_00815"/>
    </source>
</evidence>
<dbReference type="Pfam" id="PF00231">
    <property type="entry name" value="ATP-synt"/>
    <property type="match status" value="1"/>
</dbReference>
<name>A0A348HB31_9GAMM</name>
<dbReference type="Gene3D" id="3.40.1380.10">
    <property type="match status" value="1"/>
</dbReference>
<evidence type="ECO:0000256" key="2">
    <source>
        <dbReference type="ARBA" id="ARBA00004170"/>
    </source>
</evidence>
<dbReference type="InterPro" id="IPR035968">
    <property type="entry name" value="ATP_synth_F1_ATPase_gsu"/>
</dbReference>
<dbReference type="GO" id="GO:0045259">
    <property type="term" value="C:proton-transporting ATP synthase complex"/>
    <property type="evidence" value="ECO:0007669"/>
    <property type="project" value="UniProtKB-KW"/>
</dbReference>
<dbReference type="CDD" id="cd12151">
    <property type="entry name" value="F1-ATPase_gamma"/>
    <property type="match status" value="1"/>
</dbReference>
<sequence length="295" mass="32656">MAAIKDIKSQIGSIKNTQKITSAMQMVAASKMRRSQERMEAGKPYARKIREVCHHTANANLDYRHPYLVPREQVNRVGYIVISSDRGLCGGLNINVFKAALKDAQTWRDQGVGVAFCTIGRQAASFFRQYGGEVMASEDGLGDAPVASDLIGSIKVMLDAYDEGQLDRLVLVSNEFVNTMTQQPTARTLLPIDASDVEPDEKEEDILPKGHWIYLYEPDARTLLDTLLVRYVESQVYQAVVENIACEQAARMIAMKNATDNGSELINDLQLLYNKERQAAITQEINEIVGGAAAV</sequence>
<accession>A0A348HB31</accession>
<dbReference type="PRINTS" id="PR00126">
    <property type="entry name" value="ATPASEGAMMA"/>
</dbReference>
<dbReference type="EMBL" id="AP018933">
    <property type="protein sequence ID" value="BBG28833.1"/>
    <property type="molecule type" value="Genomic_DNA"/>
</dbReference>
<dbReference type="GO" id="GO:0042777">
    <property type="term" value="P:proton motive force-driven plasma membrane ATP synthesis"/>
    <property type="evidence" value="ECO:0007669"/>
    <property type="project" value="UniProtKB-UniRule"/>
</dbReference>
<dbReference type="GO" id="GO:0005886">
    <property type="term" value="C:plasma membrane"/>
    <property type="evidence" value="ECO:0007669"/>
    <property type="project" value="UniProtKB-SubCell"/>
</dbReference>
<dbReference type="GO" id="GO:0005524">
    <property type="term" value="F:ATP binding"/>
    <property type="evidence" value="ECO:0007669"/>
    <property type="project" value="UniProtKB-UniRule"/>
</dbReference>
<keyword evidence="14" id="KW-1185">Reference proteome</keyword>
<comment type="function">
    <text evidence="1 12">Produces ATP from ADP in the presence of a proton gradient across the membrane. The gamma chain is believed to be important in regulating ATPase activity and the flow of protons through the CF(0) complex.</text>
</comment>
<dbReference type="NCBIfam" id="TIGR01146">
    <property type="entry name" value="ATPsyn_F1gamma"/>
    <property type="match status" value="1"/>
</dbReference>
<dbReference type="PANTHER" id="PTHR11693">
    <property type="entry name" value="ATP SYNTHASE GAMMA CHAIN"/>
    <property type="match status" value="1"/>
</dbReference>
<evidence type="ECO:0000313" key="14">
    <source>
        <dbReference type="Proteomes" id="UP000267342"/>
    </source>
</evidence>
<dbReference type="NCBIfam" id="NF004144">
    <property type="entry name" value="PRK05621.1-1"/>
    <property type="match status" value="1"/>
</dbReference>
<dbReference type="OrthoDB" id="9812769at2"/>
<evidence type="ECO:0000256" key="10">
    <source>
        <dbReference type="ARBA" id="ARBA00023196"/>
    </source>
</evidence>
<comment type="subcellular location">
    <subcellularLocation>
        <location evidence="12">Cell membrane</location>
        <topology evidence="12">Peripheral membrane protein</topology>
    </subcellularLocation>
    <subcellularLocation>
        <location evidence="2">Membrane</location>
        <topology evidence="2">Peripheral membrane protein</topology>
    </subcellularLocation>
</comment>
<comment type="similarity">
    <text evidence="3 12">Belongs to the ATPase gamma chain family.</text>
</comment>
<dbReference type="SUPFAM" id="SSF52943">
    <property type="entry name" value="ATP synthase (F1-ATPase), gamma subunit"/>
    <property type="match status" value="1"/>
</dbReference>
<dbReference type="STRING" id="1123510.GCA_000620025_00124"/>
<evidence type="ECO:0000256" key="8">
    <source>
        <dbReference type="ARBA" id="ARBA00023065"/>
    </source>
</evidence>
<dbReference type="PANTHER" id="PTHR11693:SF22">
    <property type="entry name" value="ATP SYNTHASE SUBUNIT GAMMA, MITOCHONDRIAL"/>
    <property type="match status" value="1"/>
</dbReference>
<dbReference type="HAMAP" id="MF_00815">
    <property type="entry name" value="ATP_synth_gamma_bact"/>
    <property type="match status" value="1"/>
</dbReference>
<evidence type="ECO:0000313" key="13">
    <source>
        <dbReference type="EMBL" id="BBG28833.1"/>
    </source>
</evidence>